<feature type="domain" description="Nitroreductase" evidence="1">
    <location>
        <begin position="16"/>
        <end position="71"/>
    </location>
</feature>
<sequence>MEKSEGGRKMDAMQAILTRKSVRSYTGQKVTDQQVQQIIEAGMRAPSGLANEPWRFAIVRDPQVKGNIAQLTKHTKVLEGADVLICLFMDNEVGYDLVKDSNTIGACAENMLLAAHAMGLGAVWIAEIRKNKDRVAEECGVDPERYDMMVVIPVGYSAESADPTPRKRTLDEVIIGRK</sequence>
<dbReference type="Pfam" id="PF00881">
    <property type="entry name" value="Nitroreductase"/>
    <property type="match status" value="2"/>
</dbReference>
<comment type="caution">
    <text evidence="2">The sequence shown here is derived from an EMBL/GenBank/DDBJ whole genome shotgun (WGS) entry which is preliminary data.</text>
</comment>
<dbReference type="PANTHER" id="PTHR23026:SF123">
    <property type="entry name" value="NAD(P)H NITROREDUCTASE RV3131-RELATED"/>
    <property type="match status" value="1"/>
</dbReference>
<feature type="domain" description="Nitroreductase" evidence="1">
    <location>
        <begin position="76"/>
        <end position="156"/>
    </location>
</feature>
<dbReference type="AlphaFoldDB" id="C0CNA9"/>
<dbReference type="CDD" id="cd02062">
    <property type="entry name" value="Nitro_FMN_reductase"/>
    <property type="match status" value="1"/>
</dbReference>
<dbReference type="InterPro" id="IPR000415">
    <property type="entry name" value="Nitroreductase-like"/>
</dbReference>
<evidence type="ECO:0000259" key="1">
    <source>
        <dbReference type="Pfam" id="PF00881"/>
    </source>
</evidence>
<gene>
    <name evidence="2" type="ORF">RUMHYD_02347</name>
</gene>
<dbReference type="PATRIC" id="fig|476272.21.peg.1782"/>
<protein>
    <recommendedName>
        <fullName evidence="1">Nitroreductase domain-containing protein</fullName>
    </recommendedName>
</protein>
<name>C0CNA9_BLAHS</name>
<reference evidence="2 3" key="1">
    <citation type="submission" date="2009-01" db="EMBL/GenBank/DDBJ databases">
        <authorList>
            <person name="Fulton L."/>
            <person name="Clifton S."/>
            <person name="Fulton B."/>
            <person name="Xu J."/>
            <person name="Minx P."/>
            <person name="Pepin K.H."/>
            <person name="Johnson M."/>
            <person name="Bhonagiri V."/>
            <person name="Nash W.E."/>
            <person name="Mardis E.R."/>
            <person name="Wilson R.K."/>
        </authorList>
    </citation>
    <scope>NUCLEOTIDE SEQUENCE [LARGE SCALE GENOMIC DNA]</scope>
    <source>
        <strain evidence="3">DSM 10507 / JCM 14656 / S5a33</strain>
    </source>
</reference>
<organism evidence="2 3">
    <name type="scientific">Blautia hydrogenotrophica (strain DSM 10507 / JCM 14656 / S5a33)</name>
    <name type="common">Ruminococcus hydrogenotrophicus</name>
    <dbReference type="NCBI Taxonomy" id="476272"/>
    <lineage>
        <taxon>Bacteria</taxon>
        <taxon>Bacillati</taxon>
        <taxon>Bacillota</taxon>
        <taxon>Clostridia</taxon>
        <taxon>Lachnospirales</taxon>
        <taxon>Lachnospiraceae</taxon>
        <taxon>Blautia</taxon>
    </lineage>
</organism>
<dbReference type="Gene3D" id="3.40.109.10">
    <property type="entry name" value="NADH Oxidase"/>
    <property type="match status" value="1"/>
</dbReference>
<dbReference type="PANTHER" id="PTHR23026">
    <property type="entry name" value="NADPH NITROREDUCTASE"/>
    <property type="match status" value="1"/>
</dbReference>
<dbReference type="Proteomes" id="UP000003100">
    <property type="component" value="Unassembled WGS sequence"/>
</dbReference>
<reference evidence="2 3" key="2">
    <citation type="submission" date="2009-02" db="EMBL/GenBank/DDBJ databases">
        <title>Draft genome sequence of Blautia hydrogenotrophica DSM 10507 (Ruminococcus hydrogenotrophicus DSM 10507).</title>
        <authorList>
            <person name="Sudarsanam P."/>
            <person name="Ley R."/>
            <person name="Guruge J."/>
            <person name="Turnbaugh P.J."/>
            <person name="Mahowald M."/>
            <person name="Liep D."/>
            <person name="Gordon J."/>
        </authorList>
    </citation>
    <scope>NUCLEOTIDE SEQUENCE [LARGE SCALE GENOMIC DNA]</scope>
    <source>
        <strain evidence="3">DSM 10507 / JCM 14656 / S5a33</strain>
    </source>
</reference>
<dbReference type="EMBL" id="ACBZ01000125">
    <property type="protein sequence ID" value="EEG48751.1"/>
    <property type="molecule type" value="Genomic_DNA"/>
</dbReference>
<dbReference type="InterPro" id="IPR050627">
    <property type="entry name" value="Nitroreductase/BluB"/>
</dbReference>
<dbReference type="GO" id="GO:0016491">
    <property type="term" value="F:oxidoreductase activity"/>
    <property type="evidence" value="ECO:0007669"/>
    <property type="project" value="InterPro"/>
</dbReference>
<dbReference type="InterPro" id="IPR029479">
    <property type="entry name" value="Nitroreductase"/>
</dbReference>
<dbReference type="HOGENOM" id="CLU_070764_7_3_9"/>
<accession>C0CNA9</accession>
<dbReference type="SUPFAM" id="SSF55469">
    <property type="entry name" value="FMN-dependent nitroreductase-like"/>
    <property type="match status" value="1"/>
</dbReference>
<evidence type="ECO:0000313" key="3">
    <source>
        <dbReference type="Proteomes" id="UP000003100"/>
    </source>
</evidence>
<evidence type="ECO:0000313" key="2">
    <source>
        <dbReference type="EMBL" id="EEG48751.1"/>
    </source>
</evidence>
<proteinExistence type="predicted"/>
<keyword evidence="3" id="KW-1185">Reference proteome</keyword>
<dbReference type="eggNOG" id="COG0778">
    <property type="taxonomic scope" value="Bacteria"/>
</dbReference>